<keyword evidence="6" id="KW-0406">Ion transport</keyword>
<dbReference type="GO" id="GO:0044718">
    <property type="term" value="P:siderophore transmembrane transport"/>
    <property type="evidence" value="ECO:0007669"/>
    <property type="project" value="TreeGrafter"/>
</dbReference>
<dbReference type="Gene3D" id="2.170.130.10">
    <property type="entry name" value="TonB-dependent receptor, plug domain"/>
    <property type="match status" value="1"/>
</dbReference>
<dbReference type="Proteomes" id="UP000065261">
    <property type="component" value="Chromosome II"/>
</dbReference>
<dbReference type="SUPFAM" id="SSF56935">
    <property type="entry name" value="Porins"/>
    <property type="match status" value="1"/>
</dbReference>
<evidence type="ECO:0000256" key="14">
    <source>
        <dbReference type="SAM" id="SignalP"/>
    </source>
</evidence>
<dbReference type="PROSITE" id="PS52016">
    <property type="entry name" value="TONB_DEPENDENT_REC_3"/>
    <property type="match status" value="1"/>
</dbReference>
<comment type="similarity">
    <text evidence="10 12">Belongs to the TonB-dependent receptor family.</text>
</comment>
<feature type="short sequence motif" description="TonB C-terminal box" evidence="11">
    <location>
        <begin position="642"/>
        <end position="659"/>
    </location>
</feature>
<keyword evidence="3 10" id="KW-1134">Transmembrane beta strand</keyword>
<evidence type="ECO:0000259" key="16">
    <source>
        <dbReference type="Pfam" id="PF07715"/>
    </source>
</evidence>
<evidence type="ECO:0000256" key="5">
    <source>
        <dbReference type="ARBA" id="ARBA00022729"/>
    </source>
</evidence>
<dbReference type="RefSeq" id="WP_058374886.1">
    <property type="nucleotide sequence ID" value="NZ_CP011035.1"/>
</dbReference>
<keyword evidence="17" id="KW-0675">Receptor</keyword>
<feature type="chain" id="PRO_5006833062" evidence="14">
    <location>
        <begin position="26"/>
        <end position="659"/>
    </location>
</feature>
<dbReference type="InterPro" id="IPR010917">
    <property type="entry name" value="TonB_rcpt_CS"/>
</dbReference>
<accession>A0A0U2VKD3</accession>
<protein>
    <submittedName>
        <fullName evidence="17">Ferrienterochelin and colicins outer membrane receptor</fullName>
    </submittedName>
</protein>
<feature type="signal peptide" evidence="14">
    <location>
        <begin position="1"/>
        <end position="25"/>
    </location>
</feature>
<organism evidence="17">
    <name type="scientific">Pseudoalteromonas translucida KMM 520</name>
    <dbReference type="NCBI Taxonomy" id="1315283"/>
    <lineage>
        <taxon>Bacteria</taxon>
        <taxon>Pseudomonadati</taxon>
        <taxon>Pseudomonadota</taxon>
        <taxon>Gammaproteobacteria</taxon>
        <taxon>Alteromonadales</taxon>
        <taxon>Pseudoalteromonadaceae</taxon>
        <taxon>Pseudoalteromonas</taxon>
    </lineage>
</organism>
<dbReference type="PANTHER" id="PTHR30069">
    <property type="entry name" value="TONB-DEPENDENT OUTER MEMBRANE RECEPTOR"/>
    <property type="match status" value="1"/>
</dbReference>
<gene>
    <name evidence="17" type="primary">fepA</name>
    <name evidence="17" type="ORF">PTRA_b0393</name>
</gene>
<dbReference type="AlphaFoldDB" id="A0A0U2VKD3"/>
<proteinExistence type="inferred from homology"/>
<evidence type="ECO:0000259" key="15">
    <source>
        <dbReference type="Pfam" id="PF00593"/>
    </source>
</evidence>
<evidence type="ECO:0000256" key="2">
    <source>
        <dbReference type="ARBA" id="ARBA00022448"/>
    </source>
</evidence>
<dbReference type="CDD" id="cd01347">
    <property type="entry name" value="ligand_gated_channel"/>
    <property type="match status" value="1"/>
</dbReference>
<dbReference type="Gene3D" id="2.40.170.20">
    <property type="entry name" value="TonB-dependent receptor, beta-barrel domain"/>
    <property type="match status" value="1"/>
</dbReference>
<dbReference type="InterPro" id="IPR036942">
    <property type="entry name" value="Beta-barrel_TonB_sf"/>
</dbReference>
<dbReference type="NCBIfam" id="NF010010">
    <property type="entry name" value="PRK13483.1"/>
    <property type="match status" value="1"/>
</dbReference>
<reference evidence="17 18" key="1">
    <citation type="submission" date="2015-03" db="EMBL/GenBank/DDBJ databases">
        <authorList>
            <person name="Murphy D."/>
        </authorList>
    </citation>
    <scope>NUCLEOTIDE SEQUENCE [LARGE SCALE GENOMIC DNA]</scope>
    <source>
        <strain evidence="17 18">KMM 520</strain>
    </source>
</reference>
<feature type="region of interest" description="Disordered" evidence="13">
    <location>
        <begin position="108"/>
        <end position="127"/>
    </location>
</feature>
<dbReference type="InterPro" id="IPR039426">
    <property type="entry name" value="TonB-dep_rcpt-like"/>
</dbReference>
<evidence type="ECO:0000256" key="13">
    <source>
        <dbReference type="SAM" id="MobiDB-lite"/>
    </source>
</evidence>
<dbReference type="GO" id="GO:0009279">
    <property type="term" value="C:cell outer membrane"/>
    <property type="evidence" value="ECO:0007669"/>
    <property type="project" value="UniProtKB-SubCell"/>
</dbReference>
<evidence type="ECO:0000256" key="7">
    <source>
        <dbReference type="ARBA" id="ARBA00023077"/>
    </source>
</evidence>
<name>A0A0U2VKD3_9GAMM</name>
<keyword evidence="4 10" id="KW-0812">Transmembrane</keyword>
<evidence type="ECO:0000256" key="8">
    <source>
        <dbReference type="ARBA" id="ARBA00023136"/>
    </source>
</evidence>
<keyword evidence="2 10" id="KW-0813">Transport</keyword>
<evidence type="ECO:0000256" key="9">
    <source>
        <dbReference type="ARBA" id="ARBA00023237"/>
    </source>
</evidence>
<dbReference type="OrthoDB" id="9764669at2"/>
<evidence type="ECO:0000256" key="12">
    <source>
        <dbReference type="RuleBase" id="RU003357"/>
    </source>
</evidence>
<keyword evidence="9 10" id="KW-0998">Cell outer membrane</keyword>
<dbReference type="InterPro" id="IPR000531">
    <property type="entry name" value="Beta-barrel_TonB"/>
</dbReference>
<dbReference type="GO" id="GO:0015344">
    <property type="term" value="F:siderophore uptake transmembrane transporter activity"/>
    <property type="evidence" value="ECO:0007669"/>
    <property type="project" value="TreeGrafter"/>
</dbReference>
<dbReference type="PANTHER" id="PTHR30069:SF53">
    <property type="entry name" value="COLICIN I RECEPTOR-RELATED"/>
    <property type="match status" value="1"/>
</dbReference>
<dbReference type="InterPro" id="IPR037066">
    <property type="entry name" value="Plug_dom_sf"/>
</dbReference>
<dbReference type="KEGG" id="ptn:PTRA_b0393"/>
<feature type="domain" description="TonB-dependent receptor-like beta-barrel" evidence="15">
    <location>
        <begin position="284"/>
        <end position="632"/>
    </location>
</feature>
<evidence type="ECO:0000256" key="11">
    <source>
        <dbReference type="PROSITE-ProRule" id="PRU10144"/>
    </source>
</evidence>
<evidence type="ECO:0000313" key="17">
    <source>
        <dbReference type="EMBL" id="ALS34880.1"/>
    </source>
</evidence>
<evidence type="ECO:0000256" key="1">
    <source>
        <dbReference type="ARBA" id="ARBA00004571"/>
    </source>
</evidence>
<keyword evidence="7 12" id="KW-0798">TonB box</keyword>
<evidence type="ECO:0000256" key="10">
    <source>
        <dbReference type="PROSITE-ProRule" id="PRU01360"/>
    </source>
</evidence>
<evidence type="ECO:0000256" key="4">
    <source>
        <dbReference type="ARBA" id="ARBA00022692"/>
    </source>
</evidence>
<dbReference type="Pfam" id="PF07715">
    <property type="entry name" value="Plug"/>
    <property type="match status" value="1"/>
</dbReference>
<evidence type="ECO:0000313" key="18">
    <source>
        <dbReference type="Proteomes" id="UP000065261"/>
    </source>
</evidence>
<comment type="subcellular location">
    <subcellularLocation>
        <location evidence="1 10">Cell outer membrane</location>
        <topology evidence="1 10">Multi-pass membrane protein</topology>
    </subcellularLocation>
</comment>
<keyword evidence="5 14" id="KW-0732">Signal</keyword>
<dbReference type="PROSITE" id="PS01156">
    <property type="entry name" value="TONB_DEPENDENT_REC_2"/>
    <property type="match status" value="1"/>
</dbReference>
<evidence type="ECO:0000256" key="3">
    <source>
        <dbReference type="ARBA" id="ARBA00022452"/>
    </source>
</evidence>
<evidence type="ECO:0000256" key="6">
    <source>
        <dbReference type="ARBA" id="ARBA00023065"/>
    </source>
</evidence>
<dbReference type="PATRIC" id="fig|1315283.4.peg.3469"/>
<dbReference type="InterPro" id="IPR012910">
    <property type="entry name" value="Plug_dom"/>
</dbReference>
<dbReference type="EMBL" id="CP011035">
    <property type="protein sequence ID" value="ALS34880.1"/>
    <property type="molecule type" value="Genomic_DNA"/>
</dbReference>
<sequence length="659" mass="72527">MNTASRQLLPLSAAILFTFTNYAQANKTNDDMEVMVVTASGYEQLIKNAPASISVIDREELASRFYRDLTDAMTDVPGVIVTGGGDRKDISLRGMANGYTLILIDGQRQTSRETRPNSDGPGVEGAWTPPIGAIERIEVIRGPMSSLYGSDAIGGVINIITRKTPEQWYGEVRLDSTIQQSNESGNINQANFFTAGSLVDELLGIQLYGQFTKRDEDDLVAGFRGKEQNNLKAKFIVTPNKNHEVTLELGRAEQTLDATVGKTIAPLAPEEKCGRSGCPESTTTQYEQKTISVSHNGYYDFGSSNSYIKYDEYNNKSREMLIKNTDAQTMWSIPLASEHNATLGASYKKEDLTDHTSNKLSDVSQIDNEQWSIFSEDEWRTSEFFALTGGIRYDHDGSFGGHISPRLYGVLNASDNLTVKGGVSTGFKAPSLRATTPEWGQVSRGGNIYGNANLAPEKSINYEVGVYYDKGEKFSTSATVFYNQFDDKISRIACPLTQCTDGPNEFGSDPTTYVNVDEAVTQGFELSASFKLSSKVSASANYTYTESEQKTGTYAGSPLNQLPTHLLQTSVNWVLSDAFSAWARMHYRGEESQPTTGPSQSSLIAPSYTTADLGANYQLSNNIKLGVGVYNLFDKEISEVEYGYVEDGRRYWASLAWQF</sequence>
<keyword evidence="8 10" id="KW-0472">Membrane</keyword>
<feature type="domain" description="TonB-dependent receptor plug" evidence="16">
    <location>
        <begin position="47"/>
        <end position="156"/>
    </location>
</feature>
<dbReference type="Pfam" id="PF00593">
    <property type="entry name" value="TonB_dep_Rec_b-barrel"/>
    <property type="match status" value="1"/>
</dbReference>